<dbReference type="PANTHER" id="PTHR34569">
    <property type="entry name" value="EXPRESSED PROTEIN"/>
    <property type="match status" value="1"/>
</dbReference>
<dbReference type="PANTHER" id="PTHR34569:SF21">
    <property type="match status" value="1"/>
</dbReference>
<gene>
    <name evidence="1" type="ORF">CTI12_AA097290</name>
</gene>
<dbReference type="Proteomes" id="UP000245207">
    <property type="component" value="Unassembled WGS sequence"/>
</dbReference>
<evidence type="ECO:0000313" key="1">
    <source>
        <dbReference type="EMBL" id="PWA86357.1"/>
    </source>
</evidence>
<comment type="caution">
    <text evidence="1">The sequence shown here is derived from an EMBL/GenBank/DDBJ whole genome shotgun (WGS) entry which is preliminary data.</text>
</comment>
<evidence type="ECO:0000313" key="2">
    <source>
        <dbReference type="Proteomes" id="UP000245207"/>
    </source>
</evidence>
<dbReference type="AlphaFoldDB" id="A0A2U1PKZ3"/>
<protein>
    <submittedName>
        <fullName evidence="1">Uncharacterized protein</fullName>
    </submittedName>
</protein>
<organism evidence="1 2">
    <name type="scientific">Artemisia annua</name>
    <name type="common">Sweet wormwood</name>
    <dbReference type="NCBI Taxonomy" id="35608"/>
    <lineage>
        <taxon>Eukaryota</taxon>
        <taxon>Viridiplantae</taxon>
        <taxon>Streptophyta</taxon>
        <taxon>Embryophyta</taxon>
        <taxon>Tracheophyta</taxon>
        <taxon>Spermatophyta</taxon>
        <taxon>Magnoliopsida</taxon>
        <taxon>eudicotyledons</taxon>
        <taxon>Gunneridae</taxon>
        <taxon>Pentapetalae</taxon>
        <taxon>asterids</taxon>
        <taxon>campanulids</taxon>
        <taxon>Asterales</taxon>
        <taxon>Asteraceae</taxon>
        <taxon>Asteroideae</taxon>
        <taxon>Anthemideae</taxon>
        <taxon>Artemisiinae</taxon>
        <taxon>Artemisia</taxon>
    </lineage>
</organism>
<dbReference type="EMBL" id="PKPP01001029">
    <property type="protein sequence ID" value="PWA86357.1"/>
    <property type="molecule type" value="Genomic_DNA"/>
</dbReference>
<sequence>MISIDSLSSYTSLKDLIRSISPSSPIDSPTKFRRIDSWREIQIKDPLLQHAAWAYLQPMSSEPDTDDEGVVKPI</sequence>
<accession>A0A2U1PKZ3</accession>
<reference evidence="1 2" key="1">
    <citation type="journal article" date="2018" name="Mol. Plant">
        <title>The genome of Artemisia annua provides insight into the evolution of Asteraceae family and artemisinin biosynthesis.</title>
        <authorList>
            <person name="Shen Q."/>
            <person name="Zhang L."/>
            <person name="Liao Z."/>
            <person name="Wang S."/>
            <person name="Yan T."/>
            <person name="Shi P."/>
            <person name="Liu M."/>
            <person name="Fu X."/>
            <person name="Pan Q."/>
            <person name="Wang Y."/>
            <person name="Lv Z."/>
            <person name="Lu X."/>
            <person name="Zhang F."/>
            <person name="Jiang W."/>
            <person name="Ma Y."/>
            <person name="Chen M."/>
            <person name="Hao X."/>
            <person name="Li L."/>
            <person name="Tang Y."/>
            <person name="Lv G."/>
            <person name="Zhou Y."/>
            <person name="Sun X."/>
            <person name="Brodelius P.E."/>
            <person name="Rose J.K.C."/>
            <person name="Tang K."/>
        </authorList>
    </citation>
    <scope>NUCLEOTIDE SEQUENCE [LARGE SCALE GENOMIC DNA]</scope>
    <source>
        <strain evidence="2">cv. Huhao1</strain>
        <tissue evidence="1">Leaf</tissue>
    </source>
</reference>
<name>A0A2U1PKZ3_ARTAN</name>
<dbReference type="OrthoDB" id="682663at2759"/>
<proteinExistence type="predicted"/>
<keyword evidence="2" id="KW-1185">Reference proteome</keyword>